<protein>
    <recommendedName>
        <fullName evidence="4">DUF3953 domain-containing protein</fullName>
    </recommendedName>
</protein>
<feature type="transmembrane region" description="Helical" evidence="1">
    <location>
        <begin position="37"/>
        <end position="56"/>
    </location>
</feature>
<keyword evidence="1" id="KW-0472">Membrane</keyword>
<evidence type="ECO:0000256" key="1">
    <source>
        <dbReference type="SAM" id="Phobius"/>
    </source>
</evidence>
<keyword evidence="1" id="KW-1133">Transmembrane helix</keyword>
<dbReference type="EMBL" id="QXLS01000005">
    <property type="protein sequence ID" value="RKA06977.1"/>
    <property type="molecule type" value="Genomic_DNA"/>
</dbReference>
<evidence type="ECO:0000313" key="2">
    <source>
        <dbReference type="EMBL" id="RKA06977.1"/>
    </source>
</evidence>
<sequence length="58" mass="6774">MLTILKTIISLEFLAITTLCFIFFDKYRGKKNKLIRFMPYLFTVVGGIILSTFVFFTV</sequence>
<comment type="caution">
    <text evidence="2">The sequence shown here is derived from an EMBL/GenBank/DDBJ whole genome shotgun (WGS) entry which is preliminary data.</text>
</comment>
<evidence type="ECO:0000313" key="3">
    <source>
        <dbReference type="Proteomes" id="UP000272537"/>
    </source>
</evidence>
<dbReference type="AlphaFoldDB" id="A0AB37NHT8"/>
<dbReference type="Proteomes" id="UP000272537">
    <property type="component" value="Unassembled WGS sequence"/>
</dbReference>
<organism evidence="2 3">
    <name type="scientific">Listeria monocytogenes</name>
    <dbReference type="NCBI Taxonomy" id="1639"/>
    <lineage>
        <taxon>Bacteria</taxon>
        <taxon>Bacillati</taxon>
        <taxon>Bacillota</taxon>
        <taxon>Bacilli</taxon>
        <taxon>Bacillales</taxon>
        <taxon>Listeriaceae</taxon>
        <taxon>Listeria</taxon>
    </lineage>
</organism>
<proteinExistence type="predicted"/>
<name>A0AB37NHT8_LISMN</name>
<reference evidence="2 3" key="1">
    <citation type="journal article" date="2018" name="BMC Genomics">
        <title>Genes significantly associated with lineage II food isolates of Listeria monocytogenes.</title>
        <authorList>
            <person name="Pirone-Davies C."/>
            <person name="Chen Y."/>
            <person name="Pightling A."/>
            <person name="Ryan G."/>
            <person name="Wang Y."/>
            <person name="Yao K."/>
            <person name="Hoffmann M."/>
            <person name="Allard M.W."/>
        </authorList>
    </citation>
    <scope>NUCLEOTIDE SEQUENCE [LARGE SCALE GENOMIC DNA]</scope>
    <source>
        <strain evidence="2 3">PNUSAL000550</strain>
    </source>
</reference>
<dbReference type="RefSeq" id="WP_003741506.1">
    <property type="nucleotide sequence ID" value="NZ_JABXMY010000008.1"/>
</dbReference>
<evidence type="ECO:0008006" key="4">
    <source>
        <dbReference type="Google" id="ProtNLM"/>
    </source>
</evidence>
<gene>
    <name evidence="2" type="ORF">DYZ80_02189</name>
</gene>
<keyword evidence="1" id="KW-0812">Transmembrane</keyword>
<accession>A0AB37NHT8</accession>
<feature type="transmembrane region" description="Helical" evidence="1">
    <location>
        <begin position="6"/>
        <end position="25"/>
    </location>
</feature>